<gene>
    <name evidence="2" type="ORF">ALO63_04091</name>
</gene>
<protein>
    <recommendedName>
        <fullName evidence="1">Endonuclease GajA/Old nuclease/RecF-like AAA domain-containing protein</fullName>
    </recommendedName>
</protein>
<evidence type="ECO:0000259" key="1">
    <source>
        <dbReference type="Pfam" id="PF13175"/>
    </source>
</evidence>
<proteinExistence type="predicted"/>
<dbReference type="PATRIC" id="fig|34065.5.peg.5969"/>
<organism evidence="2 3">
    <name type="scientific">Pseudomonas amygdali pv. mori</name>
    <dbReference type="NCBI Taxonomy" id="34065"/>
    <lineage>
        <taxon>Bacteria</taxon>
        <taxon>Pseudomonadati</taxon>
        <taxon>Pseudomonadota</taxon>
        <taxon>Gammaproteobacteria</taxon>
        <taxon>Pseudomonadales</taxon>
        <taxon>Pseudomonadaceae</taxon>
        <taxon>Pseudomonas</taxon>
        <taxon>Pseudomonas amygdali</taxon>
    </lineage>
</organism>
<comment type="caution">
    <text evidence="2">The sequence shown here is derived from an EMBL/GenBank/DDBJ whole genome shotgun (WGS) entry which is preliminary data.</text>
</comment>
<dbReference type="PANTHER" id="PTHR43581:SF4">
    <property type="entry name" value="ATP_GTP PHOSPHATASE"/>
    <property type="match status" value="1"/>
</dbReference>
<reference evidence="2 3" key="1">
    <citation type="submission" date="2015-09" db="EMBL/GenBank/DDBJ databases">
        <title>Genome announcement of multiple Pseudomonas syringae strains.</title>
        <authorList>
            <person name="Thakur S."/>
            <person name="Wang P.W."/>
            <person name="Gong Y."/>
            <person name="Weir B.S."/>
            <person name="Guttman D.S."/>
        </authorList>
    </citation>
    <scope>NUCLEOTIDE SEQUENCE [LARGE SCALE GENOMIC DNA]</scope>
    <source>
        <strain evidence="2 3">ICMP4331</strain>
    </source>
</reference>
<accession>A0A0P9V283</accession>
<sequence length="668" mass="73971">MLVILTKAVVGPYRSINTAQSVDIDPNVTVLVGMNEAGKTVFLKALHKANDAQGKESFNPTDDYPRRHLTTYLRSHEDDPVAAVEFTYRPTKAEITKANQTFSCDLPDDFSFKVIHNYANNKLVTISVAEASAIAALQNKPGLSSDAGKALSESKTIREAHTKLGQIDLTEADSAFAEALKKRIDACPWQGSILSYEIWRHFSVSIPKFLYFSDYDLLPGKMNLADLKSRVTALKNDPSKKALIEPKHLSILALLRIAGVDLDDFDGKTTYEEMRAKVEGVSINLTDKVLEFWKQNEDLEVEVDIRPDATDVTPFDNGPNLYLRIKNRRHRGVTTPFDQRSRGFIWFFSFLVWFDSVRDQLASSGVDASSNLILLLDEPGLALHALAQEDFLNYIDELSKAHQVVYTTHSPFMVRSERLHQVRIVEDKADVGTTVSDNLSGSDPRTIFPLQAALGWSVAQNLFISKTNLLVEGVSELAYLQTMSSILSAGGETGLDGNTTVVPVGGLSNVATFTSLLGANGLSIALLLDYSGRQDQKLESLIHQKLIQKKSVFNVSQFRDMKKVGQDTVPSDIEDLFTVKLYLTYFNKAFAKQLNGVSITEQDLPQGDRIVQRIEKFLVSKGIELKPSGGFNHYTVAATFSTSPSVKVDAATKARFSALFSAINRQLE</sequence>
<dbReference type="SUPFAM" id="SSF52540">
    <property type="entry name" value="P-loop containing nucleoside triphosphate hydrolases"/>
    <property type="match status" value="1"/>
</dbReference>
<dbReference type="PANTHER" id="PTHR43581">
    <property type="entry name" value="ATP/GTP PHOSPHATASE"/>
    <property type="match status" value="1"/>
</dbReference>
<evidence type="ECO:0000313" key="3">
    <source>
        <dbReference type="Proteomes" id="UP000050420"/>
    </source>
</evidence>
<name>A0A0P9V283_PSEA0</name>
<dbReference type="Pfam" id="PF13175">
    <property type="entry name" value="AAA_15"/>
    <property type="match status" value="1"/>
</dbReference>
<dbReference type="InterPro" id="IPR041685">
    <property type="entry name" value="AAA_GajA/Old/RecF-like"/>
</dbReference>
<feature type="domain" description="Endonuclease GajA/Old nuclease/RecF-like AAA" evidence="1">
    <location>
        <begin position="13"/>
        <end position="414"/>
    </location>
</feature>
<dbReference type="Proteomes" id="UP000050420">
    <property type="component" value="Unassembled WGS sequence"/>
</dbReference>
<dbReference type="InterPro" id="IPR051396">
    <property type="entry name" value="Bact_Antivir_Def_Nuclease"/>
</dbReference>
<dbReference type="EMBL" id="LJQU01000206">
    <property type="protein sequence ID" value="KPX96806.1"/>
    <property type="molecule type" value="Genomic_DNA"/>
</dbReference>
<dbReference type="InterPro" id="IPR027417">
    <property type="entry name" value="P-loop_NTPase"/>
</dbReference>
<evidence type="ECO:0000313" key="2">
    <source>
        <dbReference type="EMBL" id="KPX96806.1"/>
    </source>
</evidence>
<dbReference type="CDD" id="cd00267">
    <property type="entry name" value="ABC_ATPase"/>
    <property type="match status" value="1"/>
</dbReference>
<dbReference type="Gene3D" id="3.40.50.300">
    <property type="entry name" value="P-loop containing nucleotide triphosphate hydrolases"/>
    <property type="match status" value="1"/>
</dbReference>
<dbReference type="AlphaFoldDB" id="A0A0P9V283"/>